<name>A0ABN9WIA5_9DINO</name>
<comment type="caution">
    <text evidence="2">The sequence shown here is derived from an EMBL/GenBank/DDBJ whole genome shotgun (WGS) entry which is preliminary data.</text>
</comment>
<gene>
    <name evidence="2" type="ORF">PCOR1329_LOCUS66746</name>
</gene>
<accession>A0ABN9WIA5</accession>
<sequence>MVMTNGVCVFACFLPTRPHMASHVSLPRMALMAPAFLATVALLLAAPGGAGRALSPGPLHGAAAADACGAEPGRPVAAAARGHPDRPVLAEAPGRTCADRSHGAAELVGGVAGRGHFMMQPLEVEQAPTPLARGFWTPSASRFGSSAATRPLTWSSRPL</sequence>
<evidence type="ECO:0008006" key="4">
    <source>
        <dbReference type="Google" id="ProtNLM"/>
    </source>
</evidence>
<organism evidence="2 3">
    <name type="scientific">Prorocentrum cordatum</name>
    <dbReference type="NCBI Taxonomy" id="2364126"/>
    <lineage>
        <taxon>Eukaryota</taxon>
        <taxon>Sar</taxon>
        <taxon>Alveolata</taxon>
        <taxon>Dinophyceae</taxon>
        <taxon>Prorocentrales</taxon>
        <taxon>Prorocentraceae</taxon>
        <taxon>Prorocentrum</taxon>
    </lineage>
</organism>
<dbReference type="Proteomes" id="UP001189429">
    <property type="component" value="Unassembled WGS sequence"/>
</dbReference>
<proteinExistence type="predicted"/>
<evidence type="ECO:0000313" key="3">
    <source>
        <dbReference type="Proteomes" id="UP001189429"/>
    </source>
</evidence>
<protein>
    <recommendedName>
        <fullName evidence="4">Phospholipase B-like</fullName>
    </recommendedName>
</protein>
<keyword evidence="3" id="KW-1185">Reference proteome</keyword>
<reference evidence="2" key="1">
    <citation type="submission" date="2023-10" db="EMBL/GenBank/DDBJ databases">
        <authorList>
            <person name="Chen Y."/>
            <person name="Shah S."/>
            <person name="Dougan E. K."/>
            <person name="Thang M."/>
            <person name="Chan C."/>
        </authorList>
    </citation>
    <scope>NUCLEOTIDE SEQUENCE [LARGE SCALE GENOMIC DNA]</scope>
</reference>
<evidence type="ECO:0000256" key="1">
    <source>
        <dbReference type="SAM" id="MobiDB-lite"/>
    </source>
</evidence>
<evidence type="ECO:0000313" key="2">
    <source>
        <dbReference type="EMBL" id="CAK0885011.1"/>
    </source>
</evidence>
<dbReference type="EMBL" id="CAUYUJ010018615">
    <property type="protein sequence ID" value="CAK0885011.1"/>
    <property type="molecule type" value="Genomic_DNA"/>
</dbReference>
<feature type="region of interest" description="Disordered" evidence="1">
    <location>
        <begin position="138"/>
        <end position="159"/>
    </location>
</feature>